<keyword evidence="4 5" id="KW-0720">Serine protease</keyword>
<name>A0A545AET5_9ACTN</name>
<evidence type="ECO:0000256" key="2">
    <source>
        <dbReference type="ARBA" id="ARBA00022670"/>
    </source>
</evidence>
<dbReference type="InterPro" id="IPR000209">
    <property type="entry name" value="Peptidase_S8/S53_dom"/>
</dbReference>
<feature type="domain" description="Peptidase S8/S53" evidence="6">
    <location>
        <begin position="137"/>
        <end position="353"/>
    </location>
</feature>
<dbReference type="InterPro" id="IPR050131">
    <property type="entry name" value="Peptidase_S8_subtilisin-like"/>
</dbReference>
<dbReference type="AlphaFoldDB" id="A0A545AET5"/>
<dbReference type="Proteomes" id="UP000317982">
    <property type="component" value="Unassembled WGS sequence"/>
</dbReference>
<keyword evidence="2 5" id="KW-0645">Protease</keyword>
<dbReference type="Pfam" id="PF00082">
    <property type="entry name" value="Peptidase_S8"/>
    <property type="match status" value="1"/>
</dbReference>
<dbReference type="GO" id="GO:0004252">
    <property type="term" value="F:serine-type endopeptidase activity"/>
    <property type="evidence" value="ECO:0007669"/>
    <property type="project" value="UniProtKB-UniRule"/>
</dbReference>
<dbReference type="Gene3D" id="3.40.50.200">
    <property type="entry name" value="Peptidase S8/S53 domain"/>
    <property type="match status" value="1"/>
</dbReference>
<gene>
    <name evidence="7" type="ORF">FL583_38100</name>
</gene>
<accession>A0A545AET5</accession>
<comment type="similarity">
    <text evidence="1 5">Belongs to the peptidase S8 family.</text>
</comment>
<dbReference type="InterPro" id="IPR036852">
    <property type="entry name" value="Peptidase_S8/S53_dom_sf"/>
</dbReference>
<dbReference type="EMBL" id="VIRS01000055">
    <property type="protein sequence ID" value="TQS39834.1"/>
    <property type="molecule type" value="Genomic_DNA"/>
</dbReference>
<dbReference type="GO" id="GO:0006508">
    <property type="term" value="P:proteolysis"/>
    <property type="evidence" value="ECO:0007669"/>
    <property type="project" value="UniProtKB-KW"/>
</dbReference>
<protein>
    <submittedName>
        <fullName evidence="7">S8/S53 family peptidase</fullName>
    </submittedName>
</protein>
<organism evidence="7 8">
    <name type="scientific">Cryptosporangium phraense</name>
    <dbReference type="NCBI Taxonomy" id="2593070"/>
    <lineage>
        <taxon>Bacteria</taxon>
        <taxon>Bacillati</taxon>
        <taxon>Actinomycetota</taxon>
        <taxon>Actinomycetes</taxon>
        <taxon>Cryptosporangiales</taxon>
        <taxon>Cryptosporangiaceae</taxon>
        <taxon>Cryptosporangium</taxon>
    </lineage>
</organism>
<proteinExistence type="inferred from homology"/>
<dbReference type="PANTHER" id="PTHR43806">
    <property type="entry name" value="PEPTIDASE S8"/>
    <property type="match status" value="1"/>
</dbReference>
<sequence length="380" mass="39831">MNTLYVDIVNRAAVKHLIDAVAADVAAANVSDVDGVFGLSAEESNAELGLTKLDLTGVLTAASVWPEASLDGLDTVIGLLGEKATTLFGGWDPEITRDRGVGIFSSPHVKGSDALPEPVAARGFTFPEGSVGPDSPRIGIADTLIFEHPDLLGHIEGESTASPQASSGHATFVAGIVRRRAPEALLVCKQVLGPNLHDSWSVATRLVEFVDEGVSVINMSFGALVSDAPTPLRRAIDRIGTNAVLVASGGNYAQNRIGTPNLYPAFFNDVVAVGSGTVAADGSFELADTTPDRPWLDLVADGVIPVGLFLEGEVHFVEPRQGDVDFPQPYASWAGSSFAAATVTGEIARRMSVDKLSAFDALDQLLNGEASDIAPYRRLS</sequence>
<keyword evidence="3 5" id="KW-0378">Hydrolase</keyword>
<feature type="active site" description="Charge relay system" evidence="5">
    <location>
        <position position="337"/>
    </location>
</feature>
<keyword evidence="8" id="KW-1185">Reference proteome</keyword>
<dbReference type="SUPFAM" id="SSF52743">
    <property type="entry name" value="Subtilisin-like"/>
    <property type="match status" value="1"/>
</dbReference>
<evidence type="ECO:0000313" key="7">
    <source>
        <dbReference type="EMBL" id="TQS39834.1"/>
    </source>
</evidence>
<dbReference type="CDD" id="cd00306">
    <property type="entry name" value="Peptidases_S8_S53"/>
    <property type="match status" value="1"/>
</dbReference>
<dbReference type="InParanoid" id="A0A545AET5"/>
<evidence type="ECO:0000256" key="4">
    <source>
        <dbReference type="ARBA" id="ARBA00022825"/>
    </source>
</evidence>
<dbReference type="RefSeq" id="WP_142709781.1">
    <property type="nucleotide sequence ID" value="NZ_VIRS01000055.1"/>
</dbReference>
<evidence type="ECO:0000256" key="1">
    <source>
        <dbReference type="ARBA" id="ARBA00011073"/>
    </source>
</evidence>
<feature type="active site" description="Charge relay system" evidence="5">
    <location>
        <position position="169"/>
    </location>
</feature>
<evidence type="ECO:0000256" key="3">
    <source>
        <dbReference type="ARBA" id="ARBA00022801"/>
    </source>
</evidence>
<reference evidence="7 8" key="1">
    <citation type="submission" date="2019-07" db="EMBL/GenBank/DDBJ databases">
        <title>Cryptosporangium phraense sp. nov., isolated from plant litter.</title>
        <authorList>
            <person name="Suriyachadkun C."/>
        </authorList>
    </citation>
    <scope>NUCLEOTIDE SEQUENCE [LARGE SCALE GENOMIC DNA]</scope>
    <source>
        <strain evidence="7 8">A-T 5661</strain>
    </source>
</reference>
<dbReference type="OrthoDB" id="5177045at2"/>
<evidence type="ECO:0000313" key="8">
    <source>
        <dbReference type="Proteomes" id="UP000317982"/>
    </source>
</evidence>
<evidence type="ECO:0000256" key="5">
    <source>
        <dbReference type="PROSITE-ProRule" id="PRU01240"/>
    </source>
</evidence>
<feature type="active site" description="Charge relay system" evidence="5">
    <location>
        <position position="142"/>
    </location>
</feature>
<dbReference type="PANTHER" id="PTHR43806:SF11">
    <property type="entry name" value="CEREVISIN-RELATED"/>
    <property type="match status" value="1"/>
</dbReference>
<evidence type="ECO:0000259" key="6">
    <source>
        <dbReference type="Pfam" id="PF00082"/>
    </source>
</evidence>
<dbReference type="PROSITE" id="PS51892">
    <property type="entry name" value="SUBTILASE"/>
    <property type="match status" value="1"/>
</dbReference>
<comment type="caution">
    <text evidence="7">The sequence shown here is derived from an EMBL/GenBank/DDBJ whole genome shotgun (WGS) entry which is preliminary data.</text>
</comment>